<dbReference type="InterPro" id="IPR029044">
    <property type="entry name" value="Nucleotide-diphossugar_trans"/>
</dbReference>
<feature type="domain" description="Glycosyltransferase 2-like" evidence="2">
    <location>
        <begin position="404"/>
        <end position="532"/>
    </location>
</feature>
<dbReference type="AlphaFoldDB" id="A0A7G5XEE2"/>
<proteinExistence type="predicted"/>
<dbReference type="Pfam" id="PF00534">
    <property type="entry name" value="Glycos_transf_1"/>
    <property type="match status" value="1"/>
</dbReference>
<evidence type="ECO:0000313" key="3">
    <source>
        <dbReference type="EMBL" id="QNA43845.1"/>
    </source>
</evidence>
<organism evidence="3 4">
    <name type="scientific">Lacibacter sediminis</name>
    <dbReference type="NCBI Taxonomy" id="2760713"/>
    <lineage>
        <taxon>Bacteria</taxon>
        <taxon>Pseudomonadati</taxon>
        <taxon>Bacteroidota</taxon>
        <taxon>Chitinophagia</taxon>
        <taxon>Chitinophagales</taxon>
        <taxon>Chitinophagaceae</taxon>
        <taxon>Lacibacter</taxon>
    </lineage>
</organism>
<keyword evidence="4" id="KW-1185">Reference proteome</keyword>
<gene>
    <name evidence="3" type="ORF">H4075_17460</name>
</gene>
<dbReference type="Gene3D" id="3.40.50.2000">
    <property type="entry name" value="Glycogen Phosphorylase B"/>
    <property type="match status" value="2"/>
</dbReference>
<name>A0A7G5XEE2_9BACT</name>
<evidence type="ECO:0000259" key="2">
    <source>
        <dbReference type="Pfam" id="PF00535"/>
    </source>
</evidence>
<evidence type="ECO:0000313" key="4">
    <source>
        <dbReference type="Proteomes" id="UP000515344"/>
    </source>
</evidence>
<dbReference type="SUPFAM" id="SSF53448">
    <property type="entry name" value="Nucleotide-diphospho-sugar transferases"/>
    <property type="match status" value="1"/>
</dbReference>
<feature type="domain" description="Glycosyl transferase family 1" evidence="1">
    <location>
        <begin position="173"/>
        <end position="333"/>
    </location>
</feature>
<dbReference type="CDD" id="cd00761">
    <property type="entry name" value="Glyco_tranf_GTA_type"/>
    <property type="match status" value="1"/>
</dbReference>
<dbReference type="PANTHER" id="PTHR43685:SF2">
    <property type="entry name" value="GLYCOSYLTRANSFERASE 2-LIKE DOMAIN-CONTAINING PROTEIN"/>
    <property type="match status" value="1"/>
</dbReference>
<dbReference type="Pfam" id="PF00535">
    <property type="entry name" value="Glycos_transf_2"/>
    <property type="match status" value="1"/>
</dbReference>
<dbReference type="InterPro" id="IPR050834">
    <property type="entry name" value="Glycosyltransf_2"/>
</dbReference>
<protein>
    <submittedName>
        <fullName evidence="3">Glycosyltransferase</fullName>
    </submittedName>
</protein>
<dbReference type="CDD" id="cd03801">
    <property type="entry name" value="GT4_PimA-like"/>
    <property type="match status" value="1"/>
</dbReference>
<dbReference type="Proteomes" id="UP000515344">
    <property type="component" value="Chromosome"/>
</dbReference>
<dbReference type="InterPro" id="IPR001296">
    <property type="entry name" value="Glyco_trans_1"/>
</dbReference>
<accession>A0A7G5XEE2</accession>
<dbReference type="EMBL" id="CP060007">
    <property type="protein sequence ID" value="QNA43845.1"/>
    <property type="molecule type" value="Genomic_DNA"/>
</dbReference>
<dbReference type="InterPro" id="IPR001173">
    <property type="entry name" value="Glyco_trans_2-like"/>
</dbReference>
<dbReference type="GO" id="GO:0016757">
    <property type="term" value="F:glycosyltransferase activity"/>
    <property type="evidence" value="ECO:0007669"/>
    <property type="project" value="InterPro"/>
</dbReference>
<dbReference type="PANTHER" id="PTHR43685">
    <property type="entry name" value="GLYCOSYLTRANSFERASE"/>
    <property type="match status" value="1"/>
</dbReference>
<evidence type="ECO:0000259" key="1">
    <source>
        <dbReference type="Pfam" id="PF00534"/>
    </source>
</evidence>
<dbReference type="KEGG" id="lacs:H4075_17460"/>
<dbReference type="SUPFAM" id="SSF53756">
    <property type="entry name" value="UDP-Glycosyltransferase/glycogen phosphorylase"/>
    <property type="match status" value="1"/>
</dbReference>
<dbReference type="Gene3D" id="3.90.550.10">
    <property type="entry name" value="Spore Coat Polysaccharide Biosynthesis Protein SpsA, Chain A"/>
    <property type="match status" value="1"/>
</dbReference>
<sequence>MLLSKGYEITVFIPGKHLTKDKLYTKDGIRFVEFALIRTKASDFLGYETFIAFEFAAVIGDYLKKENVPDIIESQEYNGIAYYILQMKHLGYPLFSEIKVLLTLHAPSFLYHTYNEVPAYRHPYFWIGEMERWCILAADQLTAPGYFLTQAVQPYFSNKLSREIKVIPYPFEEKETEKDLSKDIRKNLFFFGKLTPQKGIFALLKAINNLRKKGWSNKITIIGGDHYYHPEQTSMRSWIKGKYKEEIRSGKLALSGNLSPSQLKILFNEGVVVIVPSIGDNYPFTVIESMQQGHLVLVSKQGGQGELVKHLENGLVFDHTIEGDLEEKILLINQLSLEALQLIRKKAVTSVSEKHNYETVFKEKKKILDEMIFTTNILNTFPFTRQPKIINNKNENKFIPDLLSVVIPYYNMGDYIHETLESIYKSAYTSFEVIIINDGSSDIHSALLETVSTSYPVQVYSQSNKGLSAARNAGANLAKGEFLVFIDADDKIHPDYFGEAVALLKKKKNVSFVGSWVQYFEQSNGIWPAFTPEPPYLLAYNMVCSGALVYNTNDFLQYGLNDPALKHGLEDWDAVVSMVANGKNGVVIPKLLYYYRIRKGSMARSFTPEKIISAVTYIAKKHHAAYAQFSSDLSALYNANGPAFLTNNITLDQYNYHLLPSWIPFKTKIIKAVKRFPALRNTAFKIQSLLKYRS</sequence>
<reference evidence="4" key="1">
    <citation type="submission" date="2020-08" db="EMBL/GenBank/DDBJ databases">
        <title>Lacibacter sp. S13-6-6 genome sequencing.</title>
        <authorList>
            <person name="Jin L."/>
        </authorList>
    </citation>
    <scope>NUCLEOTIDE SEQUENCE [LARGE SCALE GENOMIC DNA]</scope>
    <source>
        <strain evidence="4">S13-6-6</strain>
    </source>
</reference>